<dbReference type="InterPro" id="IPR011012">
    <property type="entry name" value="Longin-like_dom_sf"/>
</dbReference>
<dbReference type="FunFam" id="3.30.450.60:FF:000003">
    <property type="entry name" value="Coatomer subunit delta"/>
    <property type="match status" value="1"/>
</dbReference>
<feature type="region of interest" description="Disordered" evidence="12">
    <location>
        <begin position="242"/>
        <end position="272"/>
    </location>
</feature>
<dbReference type="GO" id="GO:0030126">
    <property type="term" value="C:COPI vesicle coat"/>
    <property type="evidence" value="ECO:0007669"/>
    <property type="project" value="UniProtKB-UniRule"/>
</dbReference>
<comment type="subunit">
    <text evidence="2 10">Oligomeric complex that consists of at least the alpha, beta, beta', gamma, delta, epsilon and zeta subunits.</text>
</comment>
<reference evidence="14 15" key="1">
    <citation type="submission" date="2016-05" db="EMBL/GenBank/DDBJ databases">
        <title>First whole genome sequencing of Entamoeba histolytica HM1:IMSS-clone-6.</title>
        <authorList>
            <person name="Mukherjee Avik.K."/>
            <person name="Izumyama S."/>
            <person name="Nakada-Tsukui K."/>
            <person name="Nozaki T."/>
        </authorList>
    </citation>
    <scope>NUCLEOTIDE SEQUENCE [LARGE SCALE GENOMIC DNA]</scope>
    <source>
        <strain evidence="14 15">HM1:IMSS clone 6</strain>
    </source>
</reference>
<proteinExistence type="inferred from homology"/>
<evidence type="ECO:0000256" key="11">
    <source>
        <dbReference type="RuleBase" id="RU366052"/>
    </source>
</evidence>
<protein>
    <recommendedName>
        <fullName evidence="10">Coatomer subunit delta</fullName>
    </recommendedName>
</protein>
<dbReference type="GO" id="GO:0015031">
    <property type="term" value="P:protein transport"/>
    <property type="evidence" value="ECO:0007669"/>
    <property type="project" value="UniProtKB-KW"/>
</dbReference>
<evidence type="ECO:0000256" key="4">
    <source>
        <dbReference type="ARBA" id="ARBA00022490"/>
    </source>
</evidence>
<accession>A0A5K1VI23</accession>
<evidence type="ECO:0000256" key="5">
    <source>
        <dbReference type="ARBA" id="ARBA00022892"/>
    </source>
</evidence>
<name>A0A5K1VI23_ENTHI</name>
<keyword evidence="7 10" id="KW-0333">Golgi apparatus</keyword>
<dbReference type="AlphaFoldDB" id="A0A5K1VI23"/>
<evidence type="ECO:0000256" key="3">
    <source>
        <dbReference type="ARBA" id="ARBA00022448"/>
    </source>
</evidence>
<dbReference type="PANTHER" id="PTHR10121">
    <property type="entry name" value="COATOMER SUBUNIT DELTA"/>
    <property type="match status" value="1"/>
</dbReference>
<evidence type="ECO:0000313" key="14">
    <source>
        <dbReference type="EMBL" id="GAT93220.1"/>
    </source>
</evidence>
<sequence length="504" mass="57478">MTIYSIALISRGGNILTAIQNYKLKNFSSILAQFSRLEKGSQVTFIQLEKIKYIYQPVDDIYVVLITSINSNIVEDTQILQCIVSVLSQRLDGITEAKICSDVFVITDVISEFCNFDGTCEKLTSSDIEQNLVMQSQEEELYFLELKQKKSDAKKLAQQKASELSAEKKSREKLEKQKGKEQKAIDEKYQEIQRIQQEQMIKMQEEEEEKRRIEKQKKKETIKMKKGGITLGKQKKILFDEDEEKILNNEDDEDRSTNQQEEEEQKQQPIQEKKLMTENMIVKLIENVSCSMYSENSTCSLSLSGSLSVSVADASLTHTPITINQYELPLKTQLHPQMDTTAFSKDHILIPKANAKGYAIGPTPSLLIKWSYASTDNESLPISVTCWPSEEENHLSMTISYETKKQLNNLRIIVPVKENVIVDSCEGTYNMEDGLVWIIGNVENGSTGAMEFTLNDNNLRTDDMFPVKIDFDVDQTYSGMKINEIKLDNVDTSIQCTTDFKVFP</sequence>
<keyword evidence="3 10" id="KW-0813">Transport</keyword>
<evidence type="ECO:0000256" key="8">
    <source>
        <dbReference type="ARBA" id="ARBA00023136"/>
    </source>
</evidence>
<evidence type="ECO:0000256" key="2">
    <source>
        <dbReference type="ARBA" id="ARBA00011775"/>
    </source>
</evidence>
<feature type="domain" description="MHD" evidence="13">
    <location>
        <begin position="277"/>
        <end position="504"/>
    </location>
</feature>
<evidence type="ECO:0000256" key="6">
    <source>
        <dbReference type="ARBA" id="ARBA00022927"/>
    </source>
</evidence>
<dbReference type="InterPro" id="IPR027059">
    <property type="entry name" value="Coatomer_dsu"/>
</dbReference>
<dbReference type="VEuPathDB" id="AmoebaDB:EHI5A_012290"/>
<evidence type="ECO:0000256" key="10">
    <source>
        <dbReference type="RuleBase" id="RU364018"/>
    </source>
</evidence>
<keyword evidence="5 10" id="KW-0931">ER-Golgi transport</keyword>
<dbReference type="PROSITE" id="PS51072">
    <property type="entry name" value="MHD"/>
    <property type="match status" value="1"/>
</dbReference>
<feature type="compositionally biased region" description="Acidic residues" evidence="12">
    <location>
        <begin position="242"/>
        <end position="264"/>
    </location>
</feature>
<dbReference type="VEuPathDB" id="AmoebaDB:EHI8A_021950"/>
<dbReference type="SUPFAM" id="SSF49447">
    <property type="entry name" value="Second domain of Mu2 adaptin subunit (ap50) of ap2 adaptor"/>
    <property type="match status" value="1"/>
</dbReference>
<dbReference type="EMBL" id="BDEQ01000001">
    <property type="protein sequence ID" value="GAT93220.1"/>
    <property type="molecule type" value="Genomic_DNA"/>
</dbReference>
<comment type="subcellular location">
    <subcellularLocation>
        <location evidence="10 11">Cytoplasm</location>
    </subcellularLocation>
    <subcellularLocation>
        <location evidence="10 11">Cytoplasmic vesicle</location>
        <location evidence="10 11">COPI-coated vesicle membrane</location>
        <topology evidence="10 11">Peripheral membrane protein</topology>
        <orientation evidence="10 11">Cytoplasmic side</orientation>
    </subcellularLocation>
    <subcellularLocation>
        <location evidence="10 11">Golgi apparatus membrane</location>
        <topology evidence="10 11">Peripheral membrane protein</topology>
        <orientation evidence="10 11">Cytoplasmic side</orientation>
    </subcellularLocation>
</comment>
<gene>
    <name evidence="14" type="ORF">CL6EHI_126990</name>
</gene>
<organism evidence="14 15">
    <name type="scientific">Entamoeba histolytica</name>
    <dbReference type="NCBI Taxonomy" id="5759"/>
    <lineage>
        <taxon>Eukaryota</taxon>
        <taxon>Amoebozoa</taxon>
        <taxon>Evosea</taxon>
        <taxon>Archamoebae</taxon>
        <taxon>Mastigamoebida</taxon>
        <taxon>Entamoebidae</taxon>
        <taxon>Entamoeba</taxon>
    </lineage>
</organism>
<dbReference type="PANTHER" id="PTHR10121:SF0">
    <property type="entry name" value="COATOMER SUBUNIT DELTA"/>
    <property type="match status" value="1"/>
</dbReference>
<keyword evidence="8 10" id="KW-0472">Membrane</keyword>
<dbReference type="Proteomes" id="UP000078387">
    <property type="component" value="Unassembled WGS sequence"/>
</dbReference>
<dbReference type="InterPro" id="IPR036168">
    <property type="entry name" value="AP2_Mu_C_sf"/>
</dbReference>
<dbReference type="SUPFAM" id="SSF64356">
    <property type="entry name" value="SNARE-like"/>
    <property type="match status" value="1"/>
</dbReference>
<evidence type="ECO:0000256" key="7">
    <source>
        <dbReference type="ARBA" id="ARBA00023034"/>
    </source>
</evidence>
<feature type="compositionally biased region" description="Basic and acidic residues" evidence="12">
    <location>
        <begin position="165"/>
        <end position="182"/>
    </location>
</feature>
<evidence type="ECO:0000256" key="1">
    <source>
        <dbReference type="ARBA" id="ARBA00010516"/>
    </source>
</evidence>
<dbReference type="Pfam" id="PF00928">
    <property type="entry name" value="Adap_comp_sub"/>
    <property type="match status" value="1"/>
</dbReference>
<dbReference type="VEuPathDB" id="AmoebaDB:EHI7A_003280"/>
<feature type="region of interest" description="Disordered" evidence="12">
    <location>
        <begin position="158"/>
        <end position="182"/>
    </location>
</feature>
<keyword evidence="6 10" id="KW-0653">Protein transport</keyword>
<keyword evidence="9 10" id="KW-0968">Cytoplasmic vesicle</keyword>
<dbReference type="OMA" id="VQFRTHP"/>
<dbReference type="VEuPathDB" id="AmoebaDB:KM1_012490"/>
<evidence type="ECO:0000259" key="13">
    <source>
        <dbReference type="PROSITE" id="PS51072"/>
    </source>
</evidence>
<dbReference type="GO" id="GO:0006890">
    <property type="term" value="P:retrograde vesicle-mediated transport, Golgi to endoplasmic reticulum"/>
    <property type="evidence" value="ECO:0007669"/>
    <property type="project" value="UniProtKB-UniRule"/>
</dbReference>
<dbReference type="GO" id="GO:0000139">
    <property type="term" value="C:Golgi membrane"/>
    <property type="evidence" value="ECO:0007669"/>
    <property type="project" value="UniProtKB-SubCell"/>
</dbReference>
<dbReference type="GO" id="GO:0006888">
    <property type="term" value="P:endoplasmic reticulum to Golgi vesicle-mediated transport"/>
    <property type="evidence" value="ECO:0007669"/>
    <property type="project" value="TreeGrafter"/>
</dbReference>
<evidence type="ECO:0000256" key="12">
    <source>
        <dbReference type="SAM" id="MobiDB-lite"/>
    </source>
</evidence>
<evidence type="ECO:0000256" key="9">
    <source>
        <dbReference type="ARBA" id="ARBA00023329"/>
    </source>
</evidence>
<dbReference type="Gene3D" id="3.30.450.60">
    <property type="match status" value="1"/>
</dbReference>
<dbReference type="Gene3D" id="2.60.40.1170">
    <property type="entry name" value="Mu homology domain, subdomain B"/>
    <property type="match status" value="2"/>
</dbReference>
<comment type="function">
    <text evidence="10">The coatomer is a cytosolic protein complex that binds to dilysine motifs and reversibly associates with Golgi non-clathrin-coated vesicles, which further mediate biosynthetic protein transport from the ER, via the Golgi up to the trans Golgi network. Coatomer complex is required for budding from Golgi membranes, and is essential for the retrograde Golgi-to-ER transport of dilysine-tagged proteins.</text>
</comment>
<comment type="similarity">
    <text evidence="1 10">Belongs to the adaptor complexes medium subunit family. Delta-COP subfamily.</text>
</comment>
<comment type="caution">
    <text evidence="14">The sequence shown here is derived from an EMBL/GenBank/DDBJ whole genome shotgun (WGS) entry which is preliminary data.</text>
</comment>
<dbReference type="InterPro" id="IPR028565">
    <property type="entry name" value="MHD"/>
</dbReference>
<dbReference type="GO" id="GO:0051645">
    <property type="term" value="P:Golgi localization"/>
    <property type="evidence" value="ECO:0007669"/>
    <property type="project" value="TreeGrafter"/>
</dbReference>
<evidence type="ECO:0000313" key="15">
    <source>
        <dbReference type="Proteomes" id="UP000078387"/>
    </source>
</evidence>
<dbReference type="VEuPathDB" id="AmoebaDB:EHI_126990"/>
<keyword evidence="4 10" id="KW-0963">Cytoplasm</keyword>